<dbReference type="Pfam" id="PF07587">
    <property type="entry name" value="PSD1"/>
    <property type="match status" value="1"/>
</dbReference>
<name>A0A6J4NYY2_9BACT</name>
<dbReference type="PANTHER" id="PTHR35889:SF3">
    <property type="entry name" value="F-BOX DOMAIN-CONTAINING PROTEIN"/>
    <property type="match status" value="1"/>
</dbReference>
<dbReference type="EMBL" id="CADCUQ010000369">
    <property type="protein sequence ID" value="CAA9399225.1"/>
    <property type="molecule type" value="Genomic_DNA"/>
</dbReference>
<feature type="domain" description="DUF1553" evidence="2">
    <location>
        <begin position="80"/>
        <end position="231"/>
    </location>
</feature>
<evidence type="ECO:0000256" key="1">
    <source>
        <dbReference type="SAM" id="MobiDB-lite"/>
    </source>
</evidence>
<gene>
    <name evidence="3" type="ORF">AVDCRST_MAG64-1680</name>
</gene>
<feature type="region of interest" description="Disordered" evidence="1">
    <location>
        <begin position="1"/>
        <end position="99"/>
    </location>
</feature>
<evidence type="ECO:0000259" key="2">
    <source>
        <dbReference type="Pfam" id="PF07587"/>
    </source>
</evidence>
<sequence length="269" mass="29555">MKHLHRLIMTSSTYRMSSAAPAGAERSQSAGAERTQSAGAGGTELPGAERTQSPGAERTQFPGAERTESPGAQRTQSPGAERTQSTPDPENKLLSRFPRRRLEAEAIYDAMRSTTNMIPRQEPGRPLDVEKSAQRAMYVLTNGRAPQGLGADVRKFFGLFDYDMSAAPIAARPASQTPAQSLFWMNSPLVKYMAARFADRLLKMDQLDDAKRVEMAYLLTVGREAGGDIKQHALAYLAAAQAEEGLSREEAWAQFCQSLYATAEFRYVE</sequence>
<dbReference type="InterPro" id="IPR022655">
    <property type="entry name" value="DUF1553"/>
</dbReference>
<organism evidence="3">
    <name type="scientific">uncultured Phycisphaerae bacterium</name>
    <dbReference type="NCBI Taxonomy" id="904963"/>
    <lineage>
        <taxon>Bacteria</taxon>
        <taxon>Pseudomonadati</taxon>
        <taxon>Planctomycetota</taxon>
        <taxon>Phycisphaerae</taxon>
        <taxon>environmental samples</taxon>
    </lineage>
</organism>
<dbReference type="AlphaFoldDB" id="A0A6J4NYY2"/>
<feature type="compositionally biased region" description="Polar residues" evidence="1">
    <location>
        <begin position="26"/>
        <end position="38"/>
    </location>
</feature>
<evidence type="ECO:0000313" key="3">
    <source>
        <dbReference type="EMBL" id="CAA9399225.1"/>
    </source>
</evidence>
<dbReference type="PANTHER" id="PTHR35889">
    <property type="entry name" value="CYCLOINULO-OLIGOSACCHARIDE FRUCTANOTRANSFERASE-RELATED"/>
    <property type="match status" value="1"/>
</dbReference>
<feature type="compositionally biased region" description="Polar residues" evidence="1">
    <location>
        <begin position="70"/>
        <end position="88"/>
    </location>
</feature>
<protein>
    <recommendedName>
        <fullName evidence="2">DUF1553 domain-containing protein</fullName>
    </recommendedName>
</protein>
<reference evidence="3" key="1">
    <citation type="submission" date="2020-02" db="EMBL/GenBank/DDBJ databases">
        <authorList>
            <person name="Meier V. D."/>
        </authorList>
    </citation>
    <scope>NUCLEOTIDE SEQUENCE</scope>
    <source>
        <strain evidence="3">AVDCRST_MAG64</strain>
    </source>
</reference>
<proteinExistence type="predicted"/>
<accession>A0A6J4NYY2</accession>